<keyword evidence="1" id="KW-0472">Membrane</keyword>
<dbReference type="PANTHER" id="PTHR22911:SF137">
    <property type="entry name" value="SOLUTE CARRIER FAMILY 35 MEMBER G2-RELATED"/>
    <property type="match status" value="1"/>
</dbReference>
<feature type="transmembrane region" description="Helical" evidence="1">
    <location>
        <begin position="97"/>
        <end position="115"/>
    </location>
</feature>
<feature type="domain" description="EamA" evidence="2">
    <location>
        <begin position="154"/>
        <end position="285"/>
    </location>
</feature>
<proteinExistence type="predicted"/>
<dbReference type="RefSeq" id="WP_119911716.1">
    <property type="nucleotide sequence ID" value="NZ_QZCH01000023.1"/>
</dbReference>
<evidence type="ECO:0000259" key="2">
    <source>
        <dbReference type="Pfam" id="PF00892"/>
    </source>
</evidence>
<keyword evidence="4" id="KW-1185">Reference proteome</keyword>
<evidence type="ECO:0000313" key="3">
    <source>
        <dbReference type="EMBL" id="RJG41911.1"/>
    </source>
</evidence>
<sequence length="292" mass="31918">MKKTNILAICAGLGVIFIWSGWITLSRAGVQTALSPWDISLLRFGTATLITSVLWWRYPWRQVNWWHASIIALTTGAIYTVFSFYGMNHASAANTGVIVNGFLPVFGALVGAWWLGSKPAKLAWLAIFIILCANLLLLFQHGWQAFLSSKQWLASLLLLVASLSLASYMVAVKAFNYGIKDVLVMVPLINTIVLLPCWLLLPTEISQVAWVDIATQAIYQGVVVTLCAGILFTYCIRHLGPLTGATMMAFVPAVTAVLAWFFLAEGLTQWDVAALVVCTLGLMLYSKASAKA</sequence>
<feature type="transmembrane region" description="Helical" evidence="1">
    <location>
        <begin position="213"/>
        <end position="235"/>
    </location>
</feature>
<dbReference type="AlphaFoldDB" id="A0A418YBQ0"/>
<gene>
    <name evidence="3" type="ORF">D1Z90_15575</name>
</gene>
<feature type="transmembrane region" description="Helical" evidence="1">
    <location>
        <begin position="269"/>
        <end position="286"/>
    </location>
</feature>
<dbReference type="InterPro" id="IPR037185">
    <property type="entry name" value="EmrE-like"/>
</dbReference>
<feature type="domain" description="EamA" evidence="2">
    <location>
        <begin position="7"/>
        <end position="138"/>
    </location>
</feature>
<dbReference type="GO" id="GO:0016020">
    <property type="term" value="C:membrane"/>
    <property type="evidence" value="ECO:0007669"/>
    <property type="project" value="InterPro"/>
</dbReference>
<feature type="transmembrane region" description="Helical" evidence="1">
    <location>
        <begin position="65"/>
        <end position="85"/>
    </location>
</feature>
<feature type="transmembrane region" description="Helical" evidence="1">
    <location>
        <begin position="7"/>
        <end position="25"/>
    </location>
</feature>
<accession>A0A418YBQ0</accession>
<dbReference type="Proteomes" id="UP000283255">
    <property type="component" value="Unassembled WGS sequence"/>
</dbReference>
<dbReference type="Pfam" id="PF00892">
    <property type="entry name" value="EamA"/>
    <property type="match status" value="2"/>
</dbReference>
<feature type="transmembrane region" description="Helical" evidence="1">
    <location>
        <begin position="37"/>
        <end position="58"/>
    </location>
</feature>
<feature type="transmembrane region" description="Helical" evidence="1">
    <location>
        <begin position="152"/>
        <end position="170"/>
    </location>
</feature>
<evidence type="ECO:0000256" key="1">
    <source>
        <dbReference type="SAM" id="Phobius"/>
    </source>
</evidence>
<protein>
    <submittedName>
        <fullName evidence="3">DMT family transporter</fullName>
    </submittedName>
</protein>
<evidence type="ECO:0000313" key="4">
    <source>
        <dbReference type="Proteomes" id="UP000283255"/>
    </source>
</evidence>
<feature type="transmembrane region" description="Helical" evidence="1">
    <location>
        <begin position="182"/>
        <end position="201"/>
    </location>
</feature>
<feature type="transmembrane region" description="Helical" evidence="1">
    <location>
        <begin position="242"/>
        <end position="263"/>
    </location>
</feature>
<keyword evidence="1" id="KW-1133">Transmembrane helix</keyword>
<organism evidence="3 4">
    <name type="scientific">Motilimonas pumila</name>
    <dbReference type="NCBI Taxonomy" id="2303987"/>
    <lineage>
        <taxon>Bacteria</taxon>
        <taxon>Pseudomonadati</taxon>
        <taxon>Pseudomonadota</taxon>
        <taxon>Gammaproteobacteria</taxon>
        <taxon>Alteromonadales</taxon>
        <taxon>Alteromonadales genera incertae sedis</taxon>
        <taxon>Motilimonas</taxon>
    </lineage>
</organism>
<comment type="caution">
    <text evidence="3">The sequence shown here is derived from an EMBL/GenBank/DDBJ whole genome shotgun (WGS) entry which is preliminary data.</text>
</comment>
<feature type="transmembrane region" description="Helical" evidence="1">
    <location>
        <begin position="122"/>
        <end position="140"/>
    </location>
</feature>
<dbReference type="EMBL" id="QZCH01000023">
    <property type="protein sequence ID" value="RJG41911.1"/>
    <property type="molecule type" value="Genomic_DNA"/>
</dbReference>
<dbReference type="InterPro" id="IPR000620">
    <property type="entry name" value="EamA_dom"/>
</dbReference>
<name>A0A418YBQ0_9GAMM</name>
<reference evidence="3 4" key="1">
    <citation type="submission" date="2018-09" db="EMBL/GenBank/DDBJ databases">
        <authorList>
            <person name="Wang F."/>
        </authorList>
    </citation>
    <scope>NUCLEOTIDE SEQUENCE [LARGE SCALE GENOMIC DNA]</scope>
    <source>
        <strain evidence="3 4">PLHSC7-2</strain>
    </source>
</reference>
<dbReference type="PANTHER" id="PTHR22911">
    <property type="entry name" value="ACYL-MALONYL CONDENSING ENZYME-RELATED"/>
    <property type="match status" value="1"/>
</dbReference>
<reference evidence="3 4" key="2">
    <citation type="submission" date="2019-01" db="EMBL/GenBank/DDBJ databases">
        <title>Motilimonas pumilus sp. nov., isolated from the gut of sea cucumber (Apostichopus japonicus).</title>
        <authorList>
            <person name="Wang F.-Q."/>
            <person name="Ren L.-H."/>
            <person name="Lin Y.-W."/>
            <person name="Sun G.-H."/>
            <person name="Du Z.-J."/>
            <person name="Zhao J.-X."/>
            <person name="Liu X.-J."/>
            <person name="Liu L.-J."/>
        </authorList>
    </citation>
    <scope>NUCLEOTIDE SEQUENCE [LARGE SCALE GENOMIC DNA]</scope>
    <source>
        <strain evidence="3 4">PLHSC7-2</strain>
    </source>
</reference>
<dbReference type="SUPFAM" id="SSF103481">
    <property type="entry name" value="Multidrug resistance efflux transporter EmrE"/>
    <property type="match status" value="2"/>
</dbReference>
<dbReference type="OrthoDB" id="4167046at2"/>
<keyword evidence="1" id="KW-0812">Transmembrane</keyword>